<keyword evidence="1" id="KW-0805">Transcription regulation</keyword>
<dbReference type="InterPro" id="IPR007624">
    <property type="entry name" value="RNA_pol_sigma70_r3"/>
</dbReference>
<feature type="domain" description="RNA polymerase sigma-70 region 2" evidence="6">
    <location>
        <begin position="23"/>
        <end position="88"/>
    </location>
</feature>
<evidence type="ECO:0000313" key="9">
    <source>
        <dbReference type="Proteomes" id="UP000315889"/>
    </source>
</evidence>
<comment type="caution">
    <text evidence="8">The sequence shown here is derived from an EMBL/GenBank/DDBJ whole genome shotgun (WGS) entry which is preliminary data.</text>
</comment>
<dbReference type="PANTHER" id="PTHR30385:SF7">
    <property type="entry name" value="RNA POLYMERASE SIGMA FACTOR FLIA"/>
    <property type="match status" value="1"/>
</dbReference>
<dbReference type="InterPro" id="IPR012845">
    <property type="entry name" value="RNA_pol_sigma_FliA_WhiG"/>
</dbReference>
<organism evidence="8 9">
    <name type="scientific">SAR92 clade bacterium</name>
    <dbReference type="NCBI Taxonomy" id="2315479"/>
    <lineage>
        <taxon>Bacteria</taxon>
        <taxon>Pseudomonadati</taxon>
        <taxon>Pseudomonadota</taxon>
        <taxon>Gammaproteobacteria</taxon>
        <taxon>Cellvibrionales</taxon>
        <taxon>Porticoccaceae</taxon>
        <taxon>SAR92 clade</taxon>
    </lineage>
</organism>
<dbReference type="SUPFAM" id="SSF88659">
    <property type="entry name" value="Sigma3 and sigma4 domains of RNA polymerase sigma factors"/>
    <property type="match status" value="2"/>
</dbReference>
<dbReference type="AlphaFoldDB" id="A0A520MFT8"/>
<dbReference type="CDD" id="cd06171">
    <property type="entry name" value="Sigma70_r4"/>
    <property type="match status" value="1"/>
</dbReference>
<sequence length="242" mass="27409">MSNISDYNEIQSINQPDETLLKNIGLVKRVALHLQGRIPKFMELDELIQVGTIGLIEASKSFDANKGVDFEIFAKNRIRGAILDQVRKMSYLPRSAMVNIREHNEAHHKLAAELGREPNHAELANFMDKDMDVYQKERNHANQFQTISLEAQVPESIDLPAGNSNEPESVLLKEQLMGSLTEAINQLPEREKTIVSLYYVEEMNLREIGAVLEVSESRISQVLSGITEKLRKNLINNDPTVF</sequence>
<dbReference type="PIRSF" id="PIRSF000770">
    <property type="entry name" value="RNA_pol_sigma-SigE/K"/>
    <property type="match status" value="1"/>
</dbReference>
<evidence type="ECO:0000259" key="7">
    <source>
        <dbReference type="Pfam" id="PF04545"/>
    </source>
</evidence>
<dbReference type="InterPro" id="IPR013324">
    <property type="entry name" value="RNA_pol_sigma_r3/r4-like"/>
</dbReference>
<reference evidence="8 9" key="1">
    <citation type="submission" date="2019-02" db="EMBL/GenBank/DDBJ databases">
        <title>Prokaryotic population dynamics and viral predation in marine succession experiment using metagenomics: the confinement effect.</title>
        <authorList>
            <person name="Haro-Moreno J.M."/>
            <person name="Rodriguez-Valera F."/>
            <person name="Lopez-Perez M."/>
        </authorList>
    </citation>
    <scope>NUCLEOTIDE SEQUENCE [LARGE SCALE GENOMIC DNA]</scope>
    <source>
        <strain evidence="8">MED-G170</strain>
    </source>
</reference>
<dbReference type="Proteomes" id="UP000315889">
    <property type="component" value="Unassembled WGS sequence"/>
</dbReference>
<dbReference type="PRINTS" id="PR00046">
    <property type="entry name" value="SIGMA70FCT"/>
</dbReference>
<dbReference type="Gene3D" id="1.10.1740.10">
    <property type="match status" value="1"/>
</dbReference>
<dbReference type="GO" id="GO:0016987">
    <property type="term" value="F:sigma factor activity"/>
    <property type="evidence" value="ECO:0007669"/>
    <property type="project" value="UniProtKB-KW"/>
</dbReference>
<dbReference type="SUPFAM" id="SSF88946">
    <property type="entry name" value="Sigma2 domain of RNA polymerase sigma factors"/>
    <property type="match status" value="1"/>
</dbReference>
<dbReference type="GO" id="GO:0003899">
    <property type="term" value="F:DNA-directed RNA polymerase activity"/>
    <property type="evidence" value="ECO:0007669"/>
    <property type="project" value="InterPro"/>
</dbReference>
<dbReference type="PANTHER" id="PTHR30385">
    <property type="entry name" value="SIGMA FACTOR F FLAGELLAR"/>
    <property type="match status" value="1"/>
</dbReference>
<evidence type="ECO:0000256" key="4">
    <source>
        <dbReference type="ARBA" id="ARBA00023163"/>
    </source>
</evidence>
<dbReference type="NCBIfam" id="NF005413">
    <property type="entry name" value="PRK06986.1"/>
    <property type="match status" value="1"/>
</dbReference>
<evidence type="ECO:0000256" key="1">
    <source>
        <dbReference type="ARBA" id="ARBA00023015"/>
    </source>
</evidence>
<feature type="domain" description="RNA polymerase sigma-70 region 3" evidence="5">
    <location>
        <begin position="100"/>
        <end position="151"/>
    </location>
</feature>
<gene>
    <name evidence="8" type="ORF">EVB03_05620</name>
</gene>
<dbReference type="GO" id="GO:0003677">
    <property type="term" value="F:DNA binding"/>
    <property type="evidence" value="ECO:0007669"/>
    <property type="project" value="UniProtKB-KW"/>
</dbReference>
<dbReference type="Gene3D" id="1.20.140.160">
    <property type="match status" value="1"/>
</dbReference>
<dbReference type="InterPro" id="IPR014284">
    <property type="entry name" value="RNA_pol_sigma-70_dom"/>
</dbReference>
<dbReference type="GO" id="GO:0006352">
    <property type="term" value="P:DNA-templated transcription initiation"/>
    <property type="evidence" value="ECO:0007669"/>
    <property type="project" value="InterPro"/>
</dbReference>
<dbReference type="InterPro" id="IPR013325">
    <property type="entry name" value="RNA_pol_sigma_r2"/>
</dbReference>
<keyword evidence="2" id="KW-0731">Sigma factor</keyword>
<name>A0A520MFT8_9GAMM</name>
<dbReference type="Pfam" id="PF04539">
    <property type="entry name" value="Sigma70_r3"/>
    <property type="match status" value="1"/>
</dbReference>
<dbReference type="InterPro" id="IPR007630">
    <property type="entry name" value="RNA_pol_sigma70_r4"/>
</dbReference>
<dbReference type="InterPro" id="IPR007627">
    <property type="entry name" value="RNA_pol_sigma70_r2"/>
</dbReference>
<dbReference type="NCBIfam" id="TIGR02479">
    <property type="entry name" value="FliA_WhiG"/>
    <property type="match status" value="1"/>
</dbReference>
<dbReference type="EMBL" id="SHBP01000006">
    <property type="protein sequence ID" value="RZO20075.1"/>
    <property type="molecule type" value="Genomic_DNA"/>
</dbReference>
<evidence type="ECO:0000256" key="3">
    <source>
        <dbReference type="ARBA" id="ARBA00023125"/>
    </source>
</evidence>
<evidence type="ECO:0000259" key="5">
    <source>
        <dbReference type="Pfam" id="PF04539"/>
    </source>
</evidence>
<evidence type="ECO:0000313" key="8">
    <source>
        <dbReference type="EMBL" id="RZO20075.1"/>
    </source>
</evidence>
<evidence type="ECO:0000256" key="2">
    <source>
        <dbReference type="ARBA" id="ARBA00023082"/>
    </source>
</evidence>
<dbReference type="Pfam" id="PF04545">
    <property type="entry name" value="Sigma70_r4"/>
    <property type="match status" value="1"/>
</dbReference>
<dbReference type="NCBIfam" id="TIGR02937">
    <property type="entry name" value="sigma70-ECF"/>
    <property type="match status" value="1"/>
</dbReference>
<protein>
    <submittedName>
        <fullName evidence="8">FliA/WhiG family RNA polymerase sigma factor</fullName>
    </submittedName>
</protein>
<proteinExistence type="predicted"/>
<dbReference type="InterPro" id="IPR000943">
    <property type="entry name" value="RNA_pol_sigma70"/>
</dbReference>
<accession>A0A520MFT8</accession>
<keyword evidence="4" id="KW-0804">Transcription</keyword>
<keyword evidence="3" id="KW-0238">DNA-binding</keyword>
<dbReference type="Pfam" id="PF04542">
    <property type="entry name" value="Sigma70_r2"/>
    <property type="match status" value="1"/>
</dbReference>
<evidence type="ECO:0000259" key="6">
    <source>
        <dbReference type="Pfam" id="PF04542"/>
    </source>
</evidence>
<feature type="domain" description="RNA polymerase sigma-70 region 4" evidence="7">
    <location>
        <begin position="183"/>
        <end position="232"/>
    </location>
</feature>